<keyword evidence="2" id="KW-1185">Reference proteome</keyword>
<proteinExistence type="predicted"/>
<reference evidence="1 2" key="1">
    <citation type="submission" date="2015-07" db="EMBL/GenBank/DDBJ databases">
        <title>The genome of Melipona quadrifasciata.</title>
        <authorList>
            <person name="Pan H."/>
            <person name="Kapheim K."/>
        </authorList>
    </citation>
    <scope>NUCLEOTIDE SEQUENCE [LARGE SCALE GENOMIC DNA]</scope>
    <source>
        <strain evidence="1">0111107301</strain>
        <tissue evidence="1">Whole body</tissue>
    </source>
</reference>
<protein>
    <submittedName>
        <fullName evidence="1">Uncharacterized protein</fullName>
    </submittedName>
</protein>
<sequence length="149" mass="16614">MKSPSASGRTRDSSNEANGIVNPTQALLRSKLERAILLLKIFFLQISRDDAWRVTVRWLQQELEPVSRKKQTPCKRVKAVEAVAAKVVQLFSAIRALRASVDANSNSESAGRIEPDVSLLRTGHLETDTQTRFLECSTLLRSSRCHGIL</sequence>
<evidence type="ECO:0000313" key="1">
    <source>
        <dbReference type="EMBL" id="KOX75847.1"/>
    </source>
</evidence>
<dbReference type="EMBL" id="KQ435757">
    <property type="protein sequence ID" value="KOX75847.1"/>
    <property type="molecule type" value="Genomic_DNA"/>
</dbReference>
<gene>
    <name evidence="1" type="ORF">WN51_13331</name>
</gene>
<name>A0A0M9A2G5_9HYME</name>
<accession>A0A0M9A2G5</accession>
<dbReference type="AlphaFoldDB" id="A0A0M9A2G5"/>
<evidence type="ECO:0000313" key="2">
    <source>
        <dbReference type="Proteomes" id="UP000053105"/>
    </source>
</evidence>
<dbReference type="Proteomes" id="UP000053105">
    <property type="component" value="Unassembled WGS sequence"/>
</dbReference>
<organism evidence="1 2">
    <name type="scientific">Melipona quadrifasciata</name>
    <dbReference type="NCBI Taxonomy" id="166423"/>
    <lineage>
        <taxon>Eukaryota</taxon>
        <taxon>Metazoa</taxon>
        <taxon>Ecdysozoa</taxon>
        <taxon>Arthropoda</taxon>
        <taxon>Hexapoda</taxon>
        <taxon>Insecta</taxon>
        <taxon>Pterygota</taxon>
        <taxon>Neoptera</taxon>
        <taxon>Endopterygota</taxon>
        <taxon>Hymenoptera</taxon>
        <taxon>Apocrita</taxon>
        <taxon>Aculeata</taxon>
        <taxon>Apoidea</taxon>
        <taxon>Anthophila</taxon>
        <taxon>Apidae</taxon>
        <taxon>Melipona</taxon>
    </lineage>
</organism>